<dbReference type="OrthoDB" id="700137at2"/>
<comment type="caution">
    <text evidence="1">The sequence shown here is derived from an EMBL/GenBank/DDBJ whole genome shotgun (WGS) entry which is preliminary data.</text>
</comment>
<dbReference type="RefSeq" id="WP_066332422.1">
    <property type="nucleotide sequence ID" value="NZ_CP017688.1"/>
</dbReference>
<sequence length="452" mass="53632">MKPKTKLQVEVWNLHQRLNNPKEQEPYVISKHNFYYTTHYKSLVCLECNHNWKPTQVWHEELLGVECPSCKKKLKKLTTQNGGIAAQILTYSVTQVIGRFQLFRYFSCWKHMHKNKPPRYSFRSLFEEWNDCDKKKRVIVGRTTGWTGDGFNSTDYEIRNPTSGGWSRSYKGSQYDSFFSDYNCPGAEILPKFKKYGLTAYKHDCDYRVLINKLDRAPILETLLKARQKELLNYALHKQTKHHEFWAQIKIVIRNKYKIKDAGIWYDYLELLSYFNKDLHNPKYVCPTNLDKEHDRLVKKKNIILEAQERERNRVEVIKRQQKLEKVIIEYSERCQKFFDLEFTKGNISIAMLKSIDEFKQEGDELGHCVFTNEYYLKEKSLIFSAKVNGKRTETIEIKMPELTIVQSRGINNKSTDYHNKIVSLIKSNLAKIKSKMDPEKQKKYKKLKEVS</sequence>
<reference evidence="1 2" key="1">
    <citation type="submission" date="2016-03" db="EMBL/GenBank/DDBJ databases">
        <authorList>
            <person name="Ploux O."/>
        </authorList>
    </citation>
    <scope>NUCLEOTIDE SEQUENCE [LARGE SCALE GENOMIC DNA]</scope>
    <source>
        <strain evidence="1 2">LPB0076</strain>
    </source>
</reference>
<keyword evidence="2" id="KW-1185">Reference proteome</keyword>
<dbReference type="EMBL" id="LVEP01000013">
    <property type="protein sequence ID" value="OCB77987.1"/>
    <property type="molecule type" value="Genomic_DNA"/>
</dbReference>
<organism evidence="1 2">
    <name type="scientific">Flavobacterium crassostreae</name>
    <dbReference type="NCBI Taxonomy" id="1763534"/>
    <lineage>
        <taxon>Bacteria</taxon>
        <taxon>Pseudomonadati</taxon>
        <taxon>Bacteroidota</taxon>
        <taxon>Flavobacteriia</taxon>
        <taxon>Flavobacteriales</taxon>
        <taxon>Flavobacteriaceae</taxon>
        <taxon>Flavobacterium</taxon>
    </lineage>
</organism>
<dbReference type="STRING" id="1763534.GCA_001831475_02686"/>
<dbReference type="InterPro" id="IPR025586">
    <property type="entry name" value="PcfJ"/>
</dbReference>
<dbReference type="Pfam" id="PF14284">
    <property type="entry name" value="PcfJ"/>
    <property type="match status" value="1"/>
</dbReference>
<name>A0A1B9E7Q1_9FLAO</name>
<evidence type="ECO:0008006" key="3">
    <source>
        <dbReference type="Google" id="ProtNLM"/>
    </source>
</evidence>
<gene>
    <name evidence="1" type="ORF">LPBF_03295</name>
</gene>
<dbReference type="Proteomes" id="UP000093510">
    <property type="component" value="Unassembled WGS sequence"/>
</dbReference>
<proteinExistence type="predicted"/>
<accession>A0A1B9E7Q1</accession>
<evidence type="ECO:0000313" key="2">
    <source>
        <dbReference type="Proteomes" id="UP000093510"/>
    </source>
</evidence>
<evidence type="ECO:0000313" key="1">
    <source>
        <dbReference type="EMBL" id="OCB77987.1"/>
    </source>
</evidence>
<protein>
    <recommendedName>
        <fullName evidence="3">PcfJ-like protein</fullName>
    </recommendedName>
</protein>
<dbReference type="AlphaFoldDB" id="A0A1B9E7Q1"/>